<gene>
    <name evidence="1" type="ORF">CMTB2_05547</name>
</gene>
<evidence type="ECO:0000313" key="2">
    <source>
        <dbReference type="Proteomes" id="UP000003288"/>
    </source>
</evidence>
<dbReference type="EMBL" id="ABCJ01000015">
    <property type="protein sequence ID" value="EDM22944.1"/>
    <property type="molecule type" value="Genomic_DNA"/>
</dbReference>
<dbReference type="AlphaFoldDB" id="A0AAI9AG95"/>
<comment type="caution">
    <text evidence="1">The sequence shown here is derived from an EMBL/GenBank/DDBJ whole genome shotgun (WGS) entry which is preliminary data.</text>
</comment>
<proteinExistence type="predicted"/>
<reference evidence="1 2" key="1">
    <citation type="journal article" date="2011" name="Stand. Genomic Sci.">
        <title>Draft genome sequence of Caminibacter mediatlanticus strain TB-2, an epsilonproteobacterium isolated from a deep-sea hydrothermal vent.</title>
        <authorList>
            <person name="Giovannelli D."/>
            <person name="Ferriera S."/>
            <person name="Johnson J."/>
            <person name="Kravitz S."/>
            <person name="Perez-Rodriguez I."/>
            <person name="Ricci J."/>
            <person name="O'Brien C."/>
            <person name="Voordeckers J.W."/>
            <person name="Bini E."/>
            <person name="Vetriani C."/>
        </authorList>
    </citation>
    <scope>NUCLEOTIDE SEQUENCE [LARGE SCALE GENOMIC DNA]</scope>
    <source>
        <strain evidence="1 2">TB-2</strain>
    </source>
</reference>
<dbReference type="Proteomes" id="UP000003288">
    <property type="component" value="Unassembled WGS sequence"/>
</dbReference>
<evidence type="ECO:0000313" key="1">
    <source>
        <dbReference type="EMBL" id="EDM22944.1"/>
    </source>
</evidence>
<accession>A0AAI9AG95</accession>
<protein>
    <submittedName>
        <fullName evidence="1">Uncharacterized protein</fullName>
    </submittedName>
</protein>
<dbReference type="RefSeq" id="WP_007475639.1">
    <property type="nucleotide sequence ID" value="NZ_ABCJ01000015.1"/>
</dbReference>
<sequence>MILKLPYSYGDFKESVFLLIDKSRNLHVIWSEPDGYHIEGRGIFPQEENIKFVKKKEWGLILSIDNTFIYPIAEMEDDLYISKNKKFVFDIFNNEIYYIEENNSCFTNYLTIKKISLDDFLLFNEDNLFTSDVDDVEEKIIDDTLIVKFQKTKNKNIKRIVKNVLLHFYSFFSYKKAVILDIGKNFYVKEHIFSNKVIKFEYKGKRDSKYDEVYNFESFVKYFFEDIINNKDKTNFEKWFDVKLERKLGINFVFEKYKAYGFIKIGEQIIDYHVKYRRNAYFLIKREIMKKIIKGIKQKVRDLKRKQISEWIELGQMDIEELKKIAKEKNISVSYQDSLDAGNCEYGTERFIREIFNTENLEEFKTKKISLHELIELVEKRKPNYLKQFDFLRLIASKL</sequence>
<name>A0AAI9AG95_9BACT</name>
<organism evidence="1 2">
    <name type="scientific">Caminibacter mediatlanticus TB-2</name>
    <dbReference type="NCBI Taxonomy" id="391592"/>
    <lineage>
        <taxon>Bacteria</taxon>
        <taxon>Pseudomonadati</taxon>
        <taxon>Campylobacterota</taxon>
        <taxon>Epsilonproteobacteria</taxon>
        <taxon>Nautiliales</taxon>
        <taxon>Nautiliaceae</taxon>
        <taxon>Caminibacter</taxon>
    </lineage>
</organism>